<dbReference type="PANTHER" id="PTHR44688">
    <property type="entry name" value="DNA-BINDING TRANSCRIPTIONAL ACTIVATOR DEVR_DOSR"/>
    <property type="match status" value="1"/>
</dbReference>
<accession>A0ABX8DLN7</accession>
<keyword evidence="2" id="KW-0238">DNA-binding</keyword>
<keyword evidence="7" id="KW-1185">Reference proteome</keyword>
<dbReference type="SUPFAM" id="SSF46894">
    <property type="entry name" value="C-terminal effector domain of the bipartite response regulators"/>
    <property type="match status" value="1"/>
</dbReference>
<dbReference type="PANTHER" id="PTHR44688:SF16">
    <property type="entry name" value="DNA-BINDING TRANSCRIPTIONAL ACTIVATOR DEVR_DOSR"/>
    <property type="match status" value="1"/>
</dbReference>
<dbReference type="EMBL" id="CP074676">
    <property type="protein sequence ID" value="QVL17118.1"/>
    <property type="molecule type" value="Genomic_DNA"/>
</dbReference>
<evidence type="ECO:0000256" key="2">
    <source>
        <dbReference type="ARBA" id="ARBA00023125"/>
    </source>
</evidence>
<dbReference type="PRINTS" id="PR00038">
    <property type="entry name" value="HTHLUXR"/>
</dbReference>
<keyword evidence="3" id="KW-0804">Transcription</keyword>
<feature type="domain" description="HTH luxR-type" evidence="5">
    <location>
        <begin position="15"/>
        <end position="80"/>
    </location>
</feature>
<dbReference type="Proteomes" id="UP000678154">
    <property type="component" value="Chromosome"/>
</dbReference>
<dbReference type="InterPro" id="IPR000792">
    <property type="entry name" value="Tscrpt_reg_LuxR_C"/>
</dbReference>
<evidence type="ECO:0000256" key="1">
    <source>
        <dbReference type="ARBA" id="ARBA00023015"/>
    </source>
</evidence>
<protein>
    <submittedName>
        <fullName evidence="6">Response regulator transcription factor</fullName>
    </submittedName>
</protein>
<evidence type="ECO:0000259" key="5">
    <source>
        <dbReference type="PROSITE" id="PS50043"/>
    </source>
</evidence>
<keyword evidence="1" id="KW-0805">Transcription regulation</keyword>
<dbReference type="Pfam" id="PF00196">
    <property type="entry name" value="GerE"/>
    <property type="match status" value="1"/>
</dbReference>
<feature type="region of interest" description="Disordered" evidence="4">
    <location>
        <begin position="1"/>
        <end position="24"/>
    </location>
</feature>
<dbReference type="Gene3D" id="1.10.10.10">
    <property type="entry name" value="Winged helix-like DNA-binding domain superfamily/Winged helix DNA-binding domain"/>
    <property type="match status" value="1"/>
</dbReference>
<dbReference type="PROSITE" id="PS50043">
    <property type="entry name" value="HTH_LUXR_2"/>
    <property type="match status" value="1"/>
</dbReference>
<dbReference type="InterPro" id="IPR016032">
    <property type="entry name" value="Sig_transdc_resp-reg_C-effctor"/>
</dbReference>
<organism evidence="6 7">
    <name type="scientific">Pseudomonas qingdaonensis</name>
    <dbReference type="NCBI Taxonomy" id="2056231"/>
    <lineage>
        <taxon>Bacteria</taxon>
        <taxon>Pseudomonadati</taxon>
        <taxon>Pseudomonadota</taxon>
        <taxon>Gammaproteobacteria</taxon>
        <taxon>Pseudomonadales</taxon>
        <taxon>Pseudomonadaceae</taxon>
        <taxon>Pseudomonas</taxon>
    </lineage>
</organism>
<evidence type="ECO:0000256" key="4">
    <source>
        <dbReference type="SAM" id="MobiDB-lite"/>
    </source>
</evidence>
<reference evidence="6 7" key="1">
    <citation type="journal article" date="2016" name="J. Hazard. Mater.">
        <title>A newly isolated Pseudomonas putida S-1 strain for batch-mode-propanethiol degradation and continuous treatment of propanethiol-containing waste gas.</title>
        <authorList>
            <person name="Chen D.Z."/>
            <person name="Sun Y.M."/>
            <person name="Han L.M."/>
            <person name="Chen J."/>
            <person name="Ye J.X."/>
            <person name="Chen J.M."/>
        </authorList>
    </citation>
    <scope>NUCLEOTIDE SEQUENCE [LARGE SCALE GENOMIC DNA]</scope>
    <source>
        <strain evidence="6 7">S-1</strain>
    </source>
</reference>
<dbReference type="InterPro" id="IPR036388">
    <property type="entry name" value="WH-like_DNA-bd_sf"/>
</dbReference>
<evidence type="ECO:0000256" key="3">
    <source>
        <dbReference type="ARBA" id="ARBA00023163"/>
    </source>
</evidence>
<sequence length="83" mass="8783">MSHTPLDSDHLDPSASPGDDRLTAREREALKHYAAGKNCKEVALALSISVNTVKFHTKNAVAKLGGKNRTAAVARAFALGLLS</sequence>
<dbReference type="CDD" id="cd06170">
    <property type="entry name" value="LuxR_C_like"/>
    <property type="match status" value="1"/>
</dbReference>
<dbReference type="SMART" id="SM00421">
    <property type="entry name" value="HTH_LUXR"/>
    <property type="match status" value="1"/>
</dbReference>
<proteinExistence type="predicted"/>
<evidence type="ECO:0000313" key="7">
    <source>
        <dbReference type="Proteomes" id="UP000678154"/>
    </source>
</evidence>
<dbReference type="RefSeq" id="WP_058541278.1">
    <property type="nucleotide sequence ID" value="NZ_BQHV01000019.1"/>
</dbReference>
<dbReference type="GeneID" id="87481973"/>
<name>A0ABX8DLN7_9PSED</name>
<gene>
    <name evidence="6" type="ORF">KH389_17045</name>
</gene>
<evidence type="ECO:0000313" key="6">
    <source>
        <dbReference type="EMBL" id="QVL17118.1"/>
    </source>
</evidence>